<accession>A0A0K2UT08</accession>
<evidence type="ECO:0000313" key="1">
    <source>
        <dbReference type="EMBL" id="CDW41393.1"/>
    </source>
</evidence>
<reference evidence="1" key="1">
    <citation type="submission" date="2014-05" db="EMBL/GenBank/DDBJ databases">
        <authorList>
            <person name="Chronopoulou M."/>
        </authorList>
    </citation>
    <scope>NUCLEOTIDE SEQUENCE</scope>
    <source>
        <tissue evidence="1">Whole organism</tissue>
    </source>
</reference>
<organism evidence="1">
    <name type="scientific">Lepeophtheirus salmonis</name>
    <name type="common">Salmon louse</name>
    <name type="synonym">Caligus salmonis</name>
    <dbReference type="NCBI Taxonomy" id="72036"/>
    <lineage>
        <taxon>Eukaryota</taxon>
        <taxon>Metazoa</taxon>
        <taxon>Ecdysozoa</taxon>
        <taxon>Arthropoda</taxon>
        <taxon>Crustacea</taxon>
        <taxon>Multicrustacea</taxon>
        <taxon>Hexanauplia</taxon>
        <taxon>Copepoda</taxon>
        <taxon>Siphonostomatoida</taxon>
        <taxon>Caligidae</taxon>
        <taxon>Lepeophtheirus</taxon>
    </lineage>
</organism>
<name>A0A0K2UT08_LEPSM</name>
<protein>
    <submittedName>
        <fullName evidence="1">Uncharacterized protein</fullName>
    </submittedName>
</protein>
<sequence length="64" mass="7612">MKICANLLNEIYHKFVRKFEPLESMANTIGNSLCGLLKIKKLHLCTKFLQEFIFFYNKLNLKFI</sequence>
<proteinExistence type="predicted"/>
<dbReference type="EMBL" id="HACA01024032">
    <property type="protein sequence ID" value="CDW41393.1"/>
    <property type="molecule type" value="Transcribed_RNA"/>
</dbReference>
<dbReference type="AlphaFoldDB" id="A0A0K2UT08"/>